<gene>
    <name evidence="13" type="ORF">EV662_1244</name>
</gene>
<organism evidence="13 14">
    <name type="scientific">Rhodovulum marinum</name>
    <dbReference type="NCBI Taxonomy" id="320662"/>
    <lineage>
        <taxon>Bacteria</taxon>
        <taxon>Pseudomonadati</taxon>
        <taxon>Pseudomonadota</taxon>
        <taxon>Alphaproteobacteria</taxon>
        <taxon>Rhodobacterales</taxon>
        <taxon>Paracoccaceae</taxon>
        <taxon>Rhodovulum</taxon>
    </lineage>
</organism>
<dbReference type="InterPro" id="IPR017584">
    <property type="entry name" value="Pyridine_nucleo_diS_OxRdtase_N"/>
</dbReference>
<evidence type="ECO:0000256" key="4">
    <source>
        <dbReference type="ARBA" id="ARBA00022741"/>
    </source>
</evidence>
<evidence type="ECO:0000256" key="2">
    <source>
        <dbReference type="ARBA" id="ARBA00022630"/>
    </source>
</evidence>
<reference evidence="13 14" key="1">
    <citation type="submission" date="2019-03" db="EMBL/GenBank/DDBJ databases">
        <title>Genomic Encyclopedia of Type Strains, Phase IV (KMG-IV): sequencing the most valuable type-strain genomes for metagenomic binning, comparative biology and taxonomic classification.</title>
        <authorList>
            <person name="Goeker M."/>
        </authorList>
    </citation>
    <scope>NUCLEOTIDE SEQUENCE [LARGE SCALE GENOMIC DNA]</scope>
    <source>
        <strain evidence="13 14">DSM 18063</strain>
    </source>
</reference>
<dbReference type="RefSeq" id="WP_132466364.1">
    <property type="nucleotide sequence ID" value="NZ_SLXP01000024.1"/>
</dbReference>
<proteinExistence type="predicted"/>
<feature type="domain" description="PurM-like N-terminal" evidence="10">
    <location>
        <begin position="436"/>
        <end position="545"/>
    </location>
</feature>
<keyword evidence="7" id="KW-0067">ATP-binding</keyword>
<protein>
    <submittedName>
        <fullName evidence="13">Selenophosphate synthase</fullName>
    </submittedName>
</protein>
<keyword evidence="8" id="KW-0560">Oxidoreductase</keyword>
<evidence type="ECO:0000256" key="1">
    <source>
        <dbReference type="ARBA" id="ARBA00001974"/>
    </source>
</evidence>
<dbReference type="InterPro" id="IPR036188">
    <property type="entry name" value="FAD/NAD-bd_sf"/>
</dbReference>
<dbReference type="InterPro" id="IPR036921">
    <property type="entry name" value="PurM-like_N_sf"/>
</dbReference>
<evidence type="ECO:0000256" key="9">
    <source>
        <dbReference type="ARBA" id="ARBA00023266"/>
    </source>
</evidence>
<dbReference type="AlphaFoldDB" id="A0A4V2SQ88"/>
<keyword evidence="6" id="KW-0274">FAD</keyword>
<dbReference type="GO" id="GO:0016301">
    <property type="term" value="F:kinase activity"/>
    <property type="evidence" value="ECO:0007669"/>
    <property type="project" value="UniProtKB-KW"/>
</dbReference>
<dbReference type="Pfam" id="PF00586">
    <property type="entry name" value="AIRS"/>
    <property type="match status" value="1"/>
</dbReference>
<dbReference type="PANTHER" id="PTHR42913:SF9">
    <property type="entry name" value="SLR1591 PROTEIN"/>
    <property type="match status" value="1"/>
</dbReference>
<dbReference type="InterPro" id="IPR016188">
    <property type="entry name" value="PurM-like_N"/>
</dbReference>
<dbReference type="GO" id="GO:0005524">
    <property type="term" value="F:ATP binding"/>
    <property type="evidence" value="ECO:0007669"/>
    <property type="project" value="UniProtKB-KW"/>
</dbReference>
<dbReference type="NCBIfam" id="TIGR03169">
    <property type="entry name" value="Nterm_to_SelD"/>
    <property type="match status" value="1"/>
</dbReference>
<keyword evidence="3" id="KW-0808">Transferase</keyword>
<dbReference type="InterPro" id="IPR036676">
    <property type="entry name" value="PurM-like_C_sf"/>
</dbReference>
<dbReference type="Proteomes" id="UP000294835">
    <property type="component" value="Unassembled WGS sequence"/>
</dbReference>
<dbReference type="EMBL" id="SLXP01000024">
    <property type="protein sequence ID" value="TCP38026.1"/>
    <property type="molecule type" value="Genomic_DNA"/>
</dbReference>
<keyword evidence="14" id="KW-1185">Reference proteome</keyword>
<evidence type="ECO:0000256" key="8">
    <source>
        <dbReference type="ARBA" id="ARBA00023002"/>
    </source>
</evidence>
<dbReference type="Pfam" id="PF07992">
    <property type="entry name" value="Pyr_redox_2"/>
    <property type="match status" value="1"/>
</dbReference>
<evidence type="ECO:0000256" key="7">
    <source>
        <dbReference type="ARBA" id="ARBA00022840"/>
    </source>
</evidence>
<dbReference type="SUPFAM" id="SSF55326">
    <property type="entry name" value="PurM N-terminal domain-like"/>
    <property type="match status" value="1"/>
</dbReference>
<evidence type="ECO:0000259" key="11">
    <source>
        <dbReference type="Pfam" id="PF02769"/>
    </source>
</evidence>
<evidence type="ECO:0000259" key="10">
    <source>
        <dbReference type="Pfam" id="PF00586"/>
    </source>
</evidence>
<evidence type="ECO:0000259" key="12">
    <source>
        <dbReference type="Pfam" id="PF07992"/>
    </source>
</evidence>
<evidence type="ECO:0000313" key="13">
    <source>
        <dbReference type="EMBL" id="TCP38026.1"/>
    </source>
</evidence>
<dbReference type="SUPFAM" id="SSF51905">
    <property type="entry name" value="FAD/NAD(P)-binding domain"/>
    <property type="match status" value="2"/>
</dbReference>
<keyword evidence="2" id="KW-0285">Flavoprotein</keyword>
<evidence type="ECO:0000313" key="14">
    <source>
        <dbReference type="Proteomes" id="UP000294835"/>
    </source>
</evidence>
<dbReference type="GO" id="GO:0019646">
    <property type="term" value="P:aerobic electron transport chain"/>
    <property type="evidence" value="ECO:0007669"/>
    <property type="project" value="TreeGrafter"/>
</dbReference>
<dbReference type="Gene3D" id="3.50.50.100">
    <property type="match status" value="1"/>
</dbReference>
<feature type="domain" description="PurM-like C-terminal" evidence="11">
    <location>
        <begin position="556"/>
        <end position="721"/>
    </location>
</feature>
<dbReference type="SUPFAM" id="SSF56042">
    <property type="entry name" value="PurM C-terminal domain-like"/>
    <property type="match status" value="1"/>
</dbReference>
<dbReference type="GO" id="GO:0003955">
    <property type="term" value="F:NAD(P)H dehydrogenase (quinone) activity"/>
    <property type="evidence" value="ECO:0007669"/>
    <property type="project" value="TreeGrafter"/>
</dbReference>
<comment type="caution">
    <text evidence="13">The sequence shown here is derived from an EMBL/GenBank/DDBJ whole genome shotgun (WGS) entry which is preliminary data.</text>
</comment>
<dbReference type="CDD" id="cd02195">
    <property type="entry name" value="SelD"/>
    <property type="match status" value="1"/>
</dbReference>
<keyword evidence="9" id="KW-0711">Selenium</keyword>
<dbReference type="Gene3D" id="3.30.1330.10">
    <property type="entry name" value="PurM-like, N-terminal domain"/>
    <property type="match status" value="1"/>
</dbReference>
<dbReference type="InterPro" id="IPR010918">
    <property type="entry name" value="PurM-like_C_dom"/>
</dbReference>
<evidence type="ECO:0000256" key="3">
    <source>
        <dbReference type="ARBA" id="ARBA00022679"/>
    </source>
</evidence>
<accession>A0A4V2SQ88</accession>
<comment type="cofactor">
    <cofactor evidence="1">
        <name>FAD</name>
        <dbReference type="ChEBI" id="CHEBI:57692"/>
    </cofactor>
</comment>
<name>A0A4V2SQ88_9RHOB</name>
<dbReference type="InterPro" id="IPR023753">
    <property type="entry name" value="FAD/NAD-binding_dom"/>
</dbReference>
<dbReference type="OrthoDB" id="9767928at2"/>
<evidence type="ECO:0000256" key="5">
    <source>
        <dbReference type="ARBA" id="ARBA00022777"/>
    </source>
</evidence>
<feature type="domain" description="FAD/NAD(P)-binding" evidence="12">
    <location>
        <begin position="10"/>
        <end position="308"/>
    </location>
</feature>
<dbReference type="InterPro" id="IPR004536">
    <property type="entry name" value="SPS/SelD"/>
</dbReference>
<keyword evidence="5" id="KW-0418">Kinase</keyword>
<dbReference type="PANTHER" id="PTHR42913">
    <property type="entry name" value="APOPTOSIS-INDUCING FACTOR 1"/>
    <property type="match status" value="1"/>
</dbReference>
<evidence type="ECO:0000256" key="6">
    <source>
        <dbReference type="ARBA" id="ARBA00022827"/>
    </source>
</evidence>
<sequence>MHHPLPLTRDLVLIGGGHTHALVARAWGMKPVPGVRVTIINPGPTAPYSGMLPGLIAGHYTRDQLEIDLVPLARHAGARLVIGRAQGIDRAQRLIHVPGRPPIRYDIASIDIGITSDLPDLPGFADHAVPAKPLGAFADRWEDFVIQARAGEAAPRVTVIGAGVAGVELALAARHRLAQAGLSPEITLIDAAGDVLRDVRPAAKAALMDQLAAQGVRLRTGVAVERVEAGGAVLAGGEAIPAGLVIGAAGARPQGWLATTGLDLTDGFVTVDRHLRAINDPHIFAVGDCAHLSHDPRPKAGVYAVREAPHLLANLRAVATGGRLRAYRPQKDYLKLISMGGQRAAADRLNRRIEGAWVWRWKDHIDRKFMRQFHQLPAMDLAPHIPHGAALGMEEVIGGGQPPCGGCAAKPGAATLAGALAGLAPPARADMLRGPGDDAAILAHGTGAQVITTDHLRALTEDPYLMARIAATHALGDIWAMGATPQAALSTVILPRMAEPMQAATLREILAGAEEVLSAAGADIAGGHSSTGAELTIGFTLTGLVQGTPLGLNGVRPGDTLILTKPIGSGTIMAAEMQGRATGPEVLAALDTMQHPQGEAAAVLAPKAHAMTDVTGYGLAGHLMSMLRASGVGAVLDLDTVPLLQGALRLSTLGIRSTLFAQNASMADQVDGADLTDPRAALLFDPQTAGGLLAAVPGDAAKALLAALPGAARIGTVTEGPARIRLG</sequence>
<dbReference type="Gene3D" id="3.90.650.10">
    <property type="entry name" value="PurM-like C-terminal domain"/>
    <property type="match status" value="1"/>
</dbReference>
<dbReference type="NCBIfam" id="TIGR00476">
    <property type="entry name" value="selD"/>
    <property type="match status" value="1"/>
</dbReference>
<dbReference type="Pfam" id="PF02769">
    <property type="entry name" value="AIRS_C"/>
    <property type="match status" value="1"/>
</dbReference>
<keyword evidence="4" id="KW-0547">Nucleotide-binding</keyword>
<dbReference type="InterPro" id="IPR051169">
    <property type="entry name" value="NADH-Q_oxidoreductase"/>
</dbReference>